<dbReference type="InterPro" id="IPR047347">
    <property type="entry name" value="YvaQ-like_sensor"/>
</dbReference>
<keyword evidence="6" id="KW-0812">Transmembrane</keyword>
<dbReference type="InterPro" id="IPR004090">
    <property type="entry name" value="Chemotax_Me-accpt_rcpt"/>
</dbReference>
<sequence>MLAVVQSMRLKARVLTGFALVMSLLLAGSALGIWRIQQLNDRIDRLVNVDMEALDLARSWAGLTESNIQRRIITIWSDDADFVKAFTAKSKEVSARVDKIQDALGNLPKSAESERIKAQIDQARKRYQELRDDIGKQRAAGTDVRARVVGELIPAMEAYLEPIHGYAEQSRKELQQARDVAEDQARSAFRLITGLLIGAAACGVWIALSITRSITAPLDQARDMAARIAEGDLSQAVVVQGRDELAELAESLDQMRAQLGATIADVRHVAEQVQMASSEIASGNMDLSNRTEQAASSLEQTGAAMMQLREGVQANAQAARQADELAKSAAAVADRGGAMVQQVVDTMTDIQQSSARIADITNVIDSIAFQTNILALNAAVEAARAGEQGRGFAVVASEVRALAQRCAQAAREIKSLIGASAEKVEAGGKLVSATGATIADAVQSVQRVTHIVAEISSATSAQASTLGEIGQAVGHLDQMTQQNASLVEESAAAAEGLKQQAQTLVNHMAKFRLAATRRRE</sequence>
<comment type="caution">
    <text evidence="9">The sequence shown here is derived from an EMBL/GenBank/DDBJ whole genome shotgun (WGS) entry which is preliminary data.</text>
</comment>
<organism evidence="9 10">
    <name type="scientific">Kinneretia aquatilis</name>
    <dbReference type="NCBI Taxonomy" id="2070761"/>
    <lineage>
        <taxon>Bacteria</taxon>
        <taxon>Pseudomonadati</taxon>
        <taxon>Pseudomonadota</taxon>
        <taxon>Betaproteobacteria</taxon>
        <taxon>Burkholderiales</taxon>
        <taxon>Sphaerotilaceae</taxon>
        <taxon>Roseateles</taxon>
    </lineage>
</organism>
<dbReference type="GO" id="GO:0005886">
    <property type="term" value="C:plasma membrane"/>
    <property type="evidence" value="ECO:0007669"/>
    <property type="project" value="TreeGrafter"/>
</dbReference>
<protein>
    <submittedName>
        <fullName evidence="9">Methyl-accepting chemotaxis protein</fullName>
    </submittedName>
</protein>
<comment type="similarity">
    <text evidence="3">Belongs to the methyl-accepting chemotaxis (MCP) protein family.</text>
</comment>
<dbReference type="Gene3D" id="1.10.287.950">
    <property type="entry name" value="Methyl-accepting chemotaxis protein"/>
    <property type="match status" value="1"/>
</dbReference>
<dbReference type="SUPFAM" id="SSF58104">
    <property type="entry name" value="Methyl-accepting chemotaxis protein (MCP) signaling domain"/>
    <property type="match status" value="1"/>
</dbReference>
<dbReference type="InterPro" id="IPR003660">
    <property type="entry name" value="HAMP_dom"/>
</dbReference>
<evidence type="ECO:0000256" key="3">
    <source>
        <dbReference type="ARBA" id="ARBA00029447"/>
    </source>
</evidence>
<dbReference type="GO" id="GO:0004888">
    <property type="term" value="F:transmembrane signaling receptor activity"/>
    <property type="evidence" value="ECO:0007669"/>
    <property type="project" value="InterPro"/>
</dbReference>
<dbReference type="PROSITE" id="PS50111">
    <property type="entry name" value="CHEMOTAXIS_TRANSDUC_2"/>
    <property type="match status" value="1"/>
</dbReference>
<dbReference type="PANTHER" id="PTHR43531">
    <property type="entry name" value="PROTEIN ICFG"/>
    <property type="match status" value="1"/>
</dbReference>
<evidence type="ECO:0000313" key="10">
    <source>
        <dbReference type="Proteomes" id="UP000235916"/>
    </source>
</evidence>
<feature type="coiled-coil region" evidence="5">
    <location>
        <begin position="113"/>
        <end position="140"/>
    </location>
</feature>
<keyword evidence="5" id="KW-0175">Coiled coil</keyword>
<dbReference type="Pfam" id="PF00015">
    <property type="entry name" value="MCPsignal"/>
    <property type="match status" value="1"/>
</dbReference>
<evidence type="ECO:0000256" key="5">
    <source>
        <dbReference type="SAM" id="Coils"/>
    </source>
</evidence>
<dbReference type="Pfam" id="PF00672">
    <property type="entry name" value="HAMP"/>
    <property type="match status" value="1"/>
</dbReference>
<dbReference type="InterPro" id="IPR024478">
    <property type="entry name" value="HlyB_4HB_MCP"/>
</dbReference>
<reference evidence="9 10" key="1">
    <citation type="submission" date="2018-01" db="EMBL/GenBank/DDBJ databases">
        <title>Draft genome sequence of Paucibacter aquatile CR182 isolated from freshwater of the Nakdong River.</title>
        <authorList>
            <person name="Choi A."/>
            <person name="Chung E.J."/>
        </authorList>
    </citation>
    <scope>NUCLEOTIDE SEQUENCE [LARGE SCALE GENOMIC DNA]</scope>
    <source>
        <strain evidence="9 10">CR182</strain>
    </source>
</reference>
<feature type="transmembrane region" description="Helical" evidence="6">
    <location>
        <begin position="188"/>
        <end position="208"/>
    </location>
</feature>
<evidence type="ECO:0000256" key="1">
    <source>
        <dbReference type="ARBA" id="ARBA00004370"/>
    </source>
</evidence>
<keyword evidence="2" id="KW-0488">Methylation</keyword>
<dbReference type="EMBL" id="POSP01000003">
    <property type="protein sequence ID" value="PND38418.1"/>
    <property type="molecule type" value="Genomic_DNA"/>
</dbReference>
<dbReference type="SMART" id="SM00304">
    <property type="entry name" value="HAMP"/>
    <property type="match status" value="1"/>
</dbReference>
<gene>
    <name evidence="9" type="ORF">C1O66_13385</name>
</gene>
<name>A0A2N8KY83_9BURK</name>
<keyword evidence="10" id="KW-1185">Reference proteome</keyword>
<dbReference type="InterPro" id="IPR051310">
    <property type="entry name" value="MCP_chemotaxis"/>
</dbReference>
<keyword evidence="6" id="KW-0472">Membrane</keyword>
<evidence type="ECO:0000259" key="8">
    <source>
        <dbReference type="PROSITE" id="PS50885"/>
    </source>
</evidence>
<dbReference type="FunFam" id="1.10.287.950:FF:000001">
    <property type="entry name" value="Methyl-accepting chemotaxis sensory transducer"/>
    <property type="match status" value="1"/>
</dbReference>
<feature type="domain" description="HAMP" evidence="8">
    <location>
        <begin position="212"/>
        <end position="264"/>
    </location>
</feature>
<evidence type="ECO:0000256" key="4">
    <source>
        <dbReference type="PROSITE-ProRule" id="PRU00284"/>
    </source>
</evidence>
<dbReference type="SMART" id="SM00283">
    <property type="entry name" value="MA"/>
    <property type="match status" value="1"/>
</dbReference>
<dbReference type="OrthoDB" id="8873327at2"/>
<dbReference type="InterPro" id="IPR004089">
    <property type="entry name" value="MCPsignal_dom"/>
</dbReference>
<dbReference type="PRINTS" id="PR00260">
    <property type="entry name" value="CHEMTRNSDUCR"/>
</dbReference>
<comment type="subcellular location">
    <subcellularLocation>
        <location evidence="1">Membrane</location>
    </subcellularLocation>
</comment>
<evidence type="ECO:0000256" key="2">
    <source>
        <dbReference type="ARBA" id="ARBA00022481"/>
    </source>
</evidence>
<proteinExistence type="inferred from homology"/>
<dbReference type="PROSITE" id="PS50885">
    <property type="entry name" value="HAMP"/>
    <property type="match status" value="1"/>
</dbReference>
<dbReference type="AlphaFoldDB" id="A0A2N8KY83"/>
<accession>A0A2N8KY83</accession>
<keyword evidence="4" id="KW-0807">Transducer</keyword>
<dbReference type="CDD" id="cd19411">
    <property type="entry name" value="MCP2201-like_sensor"/>
    <property type="match status" value="1"/>
</dbReference>
<dbReference type="PANTHER" id="PTHR43531:SF14">
    <property type="entry name" value="METHYL-ACCEPTING CHEMOTAXIS PROTEIN I-RELATED"/>
    <property type="match status" value="1"/>
</dbReference>
<keyword evidence="6" id="KW-1133">Transmembrane helix</keyword>
<evidence type="ECO:0000256" key="6">
    <source>
        <dbReference type="SAM" id="Phobius"/>
    </source>
</evidence>
<dbReference type="CDD" id="cd06225">
    <property type="entry name" value="HAMP"/>
    <property type="match status" value="1"/>
</dbReference>
<dbReference type="GO" id="GO:0006935">
    <property type="term" value="P:chemotaxis"/>
    <property type="evidence" value="ECO:0007669"/>
    <property type="project" value="InterPro"/>
</dbReference>
<feature type="domain" description="Methyl-accepting transducer" evidence="7">
    <location>
        <begin position="269"/>
        <end position="498"/>
    </location>
</feature>
<dbReference type="GO" id="GO:0007165">
    <property type="term" value="P:signal transduction"/>
    <property type="evidence" value="ECO:0007669"/>
    <property type="project" value="UniProtKB-KW"/>
</dbReference>
<dbReference type="RefSeq" id="WP_102768337.1">
    <property type="nucleotide sequence ID" value="NZ_POSP01000003.1"/>
</dbReference>
<dbReference type="Pfam" id="PF12729">
    <property type="entry name" value="4HB_MCP_1"/>
    <property type="match status" value="1"/>
</dbReference>
<evidence type="ECO:0000259" key="7">
    <source>
        <dbReference type="PROSITE" id="PS50111"/>
    </source>
</evidence>
<dbReference type="Proteomes" id="UP000235916">
    <property type="component" value="Unassembled WGS sequence"/>
</dbReference>
<evidence type="ECO:0000313" key="9">
    <source>
        <dbReference type="EMBL" id="PND38418.1"/>
    </source>
</evidence>